<proteinExistence type="inferred from homology"/>
<dbReference type="Proteomes" id="UP001056500">
    <property type="component" value="Chromosome"/>
</dbReference>
<dbReference type="GO" id="GO:0008483">
    <property type="term" value="F:transaminase activity"/>
    <property type="evidence" value="ECO:0007669"/>
    <property type="project" value="UniProtKB-KW"/>
</dbReference>
<dbReference type="Pfam" id="PF00155">
    <property type="entry name" value="Aminotran_1_2"/>
    <property type="match status" value="1"/>
</dbReference>
<sequence>MHRYLLLLNELESLIESGQWKDGEKLPSIRTLADRYACSNSTIIRALAELEHRHMIYSVPKSGYYVVKSAYAPSLKPSGVINFAASSPDPDIFPYLDFQHCINKAIDTYRNDLFIYGTPQGLPSLIQVIQKQFRDYQVFTQPSRIFITSGVQQALAILAAIPFPNQKTKVVIEQPSYHLLIEYLETHQIPAIGIERTARGIDWDELERIFRCENVKFFYTMPRFHSPLGTSYTKQEKLALLELARKYDVYIVEDDHMADFEEDSKADPLFAYDQSARVIYLKSYAKILLPGLRVGVAVIPEELSRAFTQYKRLMDIDTSMFSQAALEIYIKSGMFERHRHKIRSCYAKRSRLLAASIQQHFGHRFPGIVSACEVKQPMIHTHIMLNERISLSPIITRLKKDGVLLEPIEKHYLKHFPKRNLLKLNVSNVKETDIETGIAKLADAIGDSLERSGLRISYGMS</sequence>
<evidence type="ECO:0000256" key="7">
    <source>
        <dbReference type="ARBA" id="ARBA00023163"/>
    </source>
</evidence>
<evidence type="ECO:0000256" key="3">
    <source>
        <dbReference type="ARBA" id="ARBA00022576"/>
    </source>
</evidence>
<keyword evidence="7" id="KW-0804">Transcription</keyword>
<reference evidence="9" key="1">
    <citation type="submission" date="2022-06" db="EMBL/GenBank/DDBJ databases">
        <title>Genome sequencing of Brevibacillus sp. BB3-R1.</title>
        <authorList>
            <person name="Heo J."/>
            <person name="Lee D."/>
            <person name="Won M."/>
            <person name="Han B.-H."/>
            <person name="Hong S.-B."/>
            <person name="Kwon S.-W."/>
        </authorList>
    </citation>
    <scope>NUCLEOTIDE SEQUENCE</scope>
    <source>
        <strain evidence="9">BB3-R1</strain>
    </source>
</reference>
<dbReference type="InterPro" id="IPR000524">
    <property type="entry name" value="Tscrpt_reg_HTH_GntR"/>
</dbReference>
<dbReference type="PANTHER" id="PTHR46577">
    <property type="entry name" value="HTH-TYPE TRANSCRIPTIONAL REGULATORY PROTEIN GABR"/>
    <property type="match status" value="1"/>
</dbReference>
<dbReference type="InterPro" id="IPR051446">
    <property type="entry name" value="HTH_trans_reg/aminotransferase"/>
</dbReference>
<keyword evidence="5" id="KW-0805">Transcription regulation</keyword>
<evidence type="ECO:0000259" key="8">
    <source>
        <dbReference type="PROSITE" id="PS50949"/>
    </source>
</evidence>
<evidence type="ECO:0000256" key="2">
    <source>
        <dbReference type="ARBA" id="ARBA00005384"/>
    </source>
</evidence>
<dbReference type="Gene3D" id="1.10.10.10">
    <property type="entry name" value="Winged helix-like DNA-binding domain superfamily/Winged helix DNA-binding domain"/>
    <property type="match status" value="1"/>
</dbReference>
<evidence type="ECO:0000256" key="6">
    <source>
        <dbReference type="ARBA" id="ARBA00023125"/>
    </source>
</evidence>
<dbReference type="InterPro" id="IPR015424">
    <property type="entry name" value="PyrdxlP-dep_Trfase"/>
</dbReference>
<keyword evidence="3 9" id="KW-0808">Transferase</keyword>
<dbReference type="EMBL" id="CP098755">
    <property type="protein sequence ID" value="USG66174.1"/>
    <property type="molecule type" value="Genomic_DNA"/>
</dbReference>
<keyword evidence="10" id="KW-1185">Reference proteome</keyword>
<dbReference type="InterPro" id="IPR036390">
    <property type="entry name" value="WH_DNA-bd_sf"/>
</dbReference>
<dbReference type="PANTHER" id="PTHR46577:SF1">
    <property type="entry name" value="HTH-TYPE TRANSCRIPTIONAL REGULATORY PROTEIN GABR"/>
    <property type="match status" value="1"/>
</dbReference>
<accession>A0ABY4WH31</accession>
<dbReference type="CDD" id="cd00609">
    <property type="entry name" value="AAT_like"/>
    <property type="match status" value="1"/>
</dbReference>
<name>A0ABY4WH31_9BACL</name>
<dbReference type="Pfam" id="PF00392">
    <property type="entry name" value="GntR"/>
    <property type="match status" value="1"/>
</dbReference>
<dbReference type="InterPro" id="IPR015421">
    <property type="entry name" value="PyrdxlP-dep_Trfase_major"/>
</dbReference>
<dbReference type="SUPFAM" id="SSF46785">
    <property type="entry name" value="Winged helix' DNA-binding domain"/>
    <property type="match status" value="1"/>
</dbReference>
<keyword evidence="6" id="KW-0238">DNA-binding</keyword>
<dbReference type="SMART" id="SM00345">
    <property type="entry name" value="HTH_GNTR"/>
    <property type="match status" value="1"/>
</dbReference>
<organism evidence="9 10">
    <name type="scientific">Brevibacillus ruminantium</name>
    <dbReference type="NCBI Taxonomy" id="2950604"/>
    <lineage>
        <taxon>Bacteria</taxon>
        <taxon>Bacillati</taxon>
        <taxon>Bacillota</taxon>
        <taxon>Bacilli</taxon>
        <taxon>Bacillales</taxon>
        <taxon>Paenibacillaceae</taxon>
        <taxon>Brevibacillus</taxon>
    </lineage>
</organism>
<comment type="similarity">
    <text evidence="2">In the C-terminal section; belongs to the class-I pyridoxal-phosphate-dependent aminotransferase family.</text>
</comment>
<evidence type="ECO:0000313" key="9">
    <source>
        <dbReference type="EMBL" id="USG66174.1"/>
    </source>
</evidence>
<gene>
    <name evidence="9" type="ORF">NDK47_02225</name>
</gene>
<dbReference type="Gene3D" id="3.40.640.10">
    <property type="entry name" value="Type I PLP-dependent aspartate aminotransferase-like (Major domain)"/>
    <property type="match status" value="1"/>
</dbReference>
<evidence type="ECO:0000256" key="4">
    <source>
        <dbReference type="ARBA" id="ARBA00022898"/>
    </source>
</evidence>
<dbReference type="SUPFAM" id="SSF53383">
    <property type="entry name" value="PLP-dependent transferases"/>
    <property type="match status" value="1"/>
</dbReference>
<keyword evidence="4" id="KW-0663">Pyridoxal phosphate</keyword>
<keyword evidence="3 9" id="KW-0032">Aminotransferase</keyword>
<comment type="cofactor">
    <cofactor evidence="1">
        <name>pyridoxal 5'-phosphate</name>
        <dbReference type="ChEBI" id="CHEBI:597326"/>
    </cofactor>
</comment>
<evidence type="ECO:0000313" key="10">
    <source>
        <dbReference type="Proteomes" id="UP001056500"/>
    </source>
</evidence>
<feature type="domain" description="HTH gntR-type" evidence="8">
    <location>
        <begin position="1"/>
        <end position="69"/>
    </location>
</feature>
<dbReference type="InterPro" id="IPR004839">
    <property type="entry name" value="Aminotransferase_I/II_large"/>
</dbReference>
<evidence type="ECO:0000256" key="5">
    <source>
        <dbReference type="ARBA" id="ARBA00023015"/>
    </source>
</evidence>
<dbReference type="CDD" id="cd07377">
    <property type="entry name" value="WHTH_GntR"/>
    <property type="match status" value="1"/>
</dbReference>
<dbReference type="PROSITE" id="PS50949">
    <property type="entry name" value="HTH_GNTR"/>
    <property type="match status" value="1"/>
</dbReference>
<dbReference type="InterPro" id="IPR036388">
    <property type="entry name" value="WH-like_DNA-bd_sf"/>
</dbReference>
<dbReference type="RefSeq" id="WP_251873270.1">
    <property type="nucleotide sequence ID" value="NZ_CP098755.1"/>
</dbReference>
<protein>
    <submittedName>
        <fullName evidence="9">PLP-dependent aminotransferase family protein</fullName>
    </submittedName>
</protein>
<evidence type="ECO:0000256" key="1">
    <source>
        <dbReference type="ARBA" id="ARBA00001933"/>
    </source>
</evidence>